<keyword evidence="3" id="KW-1185">Reference proteome</keyword>
<reference evidence="2" key="1">
    <citation type="journal article" date="2023" name="Plant J.">
        <title>The genome of the king protea, Protea cynaroides.</title>
        <authorList>
            <person name="Chang J."/>
            <person name="Duong T.A."/>
            <person name="Schoeman C."/>
            <person name="Ma X."/>
            <person name="Roodt D."/>
            <person name="Barker N."/>
            <person name="Li Z."/>
            <person name="Van de Peer Y."/>
            <person name="Mizrachi E."/>
        </authorList>
    </citation>
    <scope>NUCLEOTIDE SEQUENCE</scope>
    <source>
        <tissue evidence="2">Young leaves</tissue>
    </source>
</reference>
<accession>A0A9Q0QXB7</accession>
<gene>
    <name evidence="2" type="ORF">NE237_000584</name>
</gene>
<proteinExistence type="predicted"/>
<protein>
    <submittedName>
        <fullName evidence="2">Uncharacterized protein</fullName>
    </submittedName>
</protein>
<organism evidence="2 3">
    <name type="scientific">Protea cynaroides</name>
    <dbReference type="NCBI Taxonomy" id="273540"/>
    <lineage>
        <taxon>Eukaryota</taxon>
        <taxon>Viridiplantae</taxon>
        <taxon>Streptophyta</taxon>
        <taxon>Embryophyta</taxon>
        <taxon>Tracheophyta</taxon>
        <taxon>Spermatophyta</taxon>
        <taxon>Magnoliopsida</taxon>
        <taxon>Proteales</taxon>
        <taxon>Proteaceae</taxon>
        <taxon>Protea</taxon>
    </lineage>
</organism>
<dbReference type="AlphaFoldDB" id="A0A9Q0QXB7"/>
<dbReference type="EMBL" id="JAMYWD010000003">
    <property type="protein sequence ID" value="KAJ4975478.1"/>
    <property type="molecule type" value="Genomic_DNA"/>
</dbReference>
<evidence type="ECO:0000313" key="2">
    <source>
        <dbReference type="EMBL" id="KAJ4975478.1"/>
    </source>
</evidence>
<name>A0A9Q0QXB7_9MAGN</name>
<comment type="caution">
    <text evidence="2">The sequence shown here is derived from an EMBL/GenBank/DDBJ whole genome shotgun (WGS) entry which is preliminary data.</text>
</comment>
<feature type="region of interest" description="Disordered" evidence="1">
    <location>
        <begin position="1"/>
        <end position="32"/>
    </location>
</feature>
<evidence type="ECO:0000256" key="1">
    <source>
        <dbReference type="SAM" id="MobiDB-lite"/>
    </source>
</evidence>
<sequence>MKRGKQRKKEAERSRGRGGALLQKPETKPIDLTGGGGFSPAIDLMSLGGTPLPLPLPLPRELQRSCLLEFHLFELSPRLSANLSVAHFVKLMMNKKTGDLVAIKFIDRGYKVLEFSLLNL</sequence>
<evidence type="ECO:0000313" key="3">
    <source>
        <dbReference type="Proteomes" id="UP001141806"/>
    </source>
</evidence>
<dbReference type="Proteomes" id="UP001141806">
    <property type="component" value="Unassembled WGS sequence"/>
</dbReference>